<gene>
    <name evidence="2" type="ORF">VEZ01S_07_00490</name>
</gene>
<dbReference type="AlphaFoldDB" id="U3B071"/>
<name>U3B071_9VIBR</name>
<feature type="domain" description="Transposase IS4-like" evidence="1">
    <location>
        <begin position="3"/>
        <end position="52"/>
    </location>
</feature>
<dbReference type="GO" id="GO:0004803">
    <property type="term" value="F:transposase activity"/>
    <property type="evidence" value="ECO:0007669"/>
    <property type="project" value="InterPro"/>
</dbReference>
<proteinExistence type="predicted"/>
<evidence type="ECO:0000313" key="2">
    <source>
        <dbReference type="EMBL" id="GAD78872.1"/>
    </source>
</evidence>
<evidence type="ECO:0000259" key="1">
    <source>
        <dbReference type="Pfam" id="PF01609"/>
    </source>
</evidence>
<evidence type="ECO:0000313" key="3">
    <source>
        <dbReference type="Proteomes" id="UP000016562"/>
    </source>
</evidence>
<dbReference type="GO" id="GO:0003677">
    <property type="term" value="F:DNA binding"/>
    <property type="evidence" value="ECO:0007669"/>
    <property type="project" value="InterPro"/>
</dbReference>
<dbReference type="Pfam" id="PF01609">
    <property type="entry name" value="DDE_Tnp_1"/>
    <property type="match status" value="1"/>
</dbReference>
<dbReference type="GO" id="GO:0006313">
    <property type="term" value="P:DNA transposition"/>
    <property type="evidence" value="ECO:0007669"/>
    <property type="project" value="InterPro"/>
</dbReference>
<dbReference type="eggNOG" id="COG3293">
    <property type="taxonomic scope" value="Bacteria"/>
</dbReference>
<dbReference type="InterPro" id="IPR002559">
    <property type="entry name" value="Transposase_11"/>
</dbReference>
<reference evidence="2 3" key="1">
    <citation type="submission" date="2013-09" db="EMBL/GenBank/DDBJ databases">
        <title>Whole genome shotgun sequence of Vibrio ezurae NBRC 102218.</title>
        <authorList>
            <person name="Yoshida I."/>
            <person name="Hosoyama A."/>
            <person name="Numata M."/>
            <person name="Hashimoto M."/>
            <person name="Hosoyama Y."/>
            <person name="Tsuchikane K."/>
            <person name="Noguchi M."/>
            <person name="Hirakata S."/>
            <person name="Ichikawa N."/>
            <person name="Ohji S."/>
            <person name="Yamazoe A."/>
            <person name="Fujita N."/>
        </authorList>
    </citation>
    <scope>NUCLEOTIDE SEQUENCE [LARGE SCALE GENOMIC DNA]</scope>
    <source>
        <strain evidence="2 3">NBRC 102218</strain>
    </source>
</reference>
<organism evidence="2 3">
    <name type="scientific">Vibrio ezurae NBRC 102218</name>
    <dbReference type="NCBI Taxonomy" id="1219080"/>
    <lineage>
        <taxon>Bacteria</taxon>
        <taxon>Pseudomonadati</taxon>
        <taxon>Pseudomonadota</taxon>
        <taxon>Gammaproteobacteria</taxon>
        <taxon>Vibrionales</taxon>
        <taxon>Vibrionaceae</taxon>
        <taxon>Vibrio</taxon>
    </lineage>
</organism>
<dbReference type="Proteomes" id="UP000016562">
    <property type="component" value="Unassembled WGS sequence"/>
</dbReference>
<sequence>MDSGGLPIYFDLSEGQRHDIVHAKSLVEQLDEVYTIVCDKGYNSEPFRFLLRNVAEKQ</sequence>
<accession>U3B071</accession>
<keyword evidence="3" id="KW-1185">Reference proteome</keyword>
<comment type="caution">
    <text evidence="2">The sequence shown here is derived from an EMBL/GenBank/DDBJ whole genome shotgun (WGS) entry which is preliminary data.</text>
</comment>
<protein>
    <recommendedName>
        <fullName evidence="1">Transposase IS4-like domain-containing protein</fullName>
    </recommendedName>
</protein>
<dbReference type="EMBL" id="BATM01000007">
    <property type="protein sequence ID" value="GAD78872.1"/>
    <property type="molecule type" value="Genomic_DNA"/>
</dbReference>